<accession>A0A3P6DL26</accession>
<name>A0A3P6DL26_BRAOL</name>
<evidence type="ECO:0000256" key="1">
    <source>
        <dbReference type="SAM" id="MobiDB-lite"/>
    </source>
</evidence>
<evidence type="ECO:0000313" key="2">
    <source>
        <dbReference type="EMBL" id="VDD27656.1"/>
    </source>
</evidence>
<feature type="non-terminal residue" evidence="2">
    <location>
        <position position="1"/>
    </location>
</feature>
<feature type="compositionally biased region" description="Polar residues" evidence="1">
    <location>
        <begin position="32"/>
        <end position="44"/>
    </location>
</feature>
<proteinExistence type="predicted"/>
<reference evidence="2" key="1">
    <citation type="submission" date="2018-11" db="EMBL/GenBank/DDBJ databases">
        <authorList>
            <consortium name="Genoscope - CEA"/>
            <person name="William W."/>
        </authorList>
    </citation>
    <scope>NUCLEOTIDE SEQUENCE</scope>
</reference>
<feature type="region of interest" description="Disordered" evidence="1">
    <location>
        <begin position="30"/>
        <end position="49"/>
    </location>
</feature>
<gene>
    <name evidence="2" type="ORF">BOLC9T52979H</name>
</gene>
<dbReference type="AlphaFoldDB" id="A0A3P6DL26"/>
<organism evidence="2">
    <name type="scientific">Brassica oleracea</name>
    <name type="common">Wild cabbage</name>
    <dbReference type="NCBI Taxonomy" id="3712"/>
    <lineage>
        <taxon>Eukaryota</taxon>
        <taxon>Viridiplantae</taxon>
        <taxon>Streptophyta</taxon>
        <taxon>Embryophyta</taxon>
        <taxon>Tracheophyta</taxon>
        <taxon>Spermatophyta</taxon>
        <taxon>Magnoliopsida</taxon>
        <taxon>eudicotyledons</taxon>
        <taxon>Gunneridae</taxon>
        <taxon>Pentapetalae</taxon>
        <taxon>rosids</taxon>
        <taxon>malvids</taxon>
        <taxon>Brassicales</taxon>
        <taxon>Brassicaceae</taxon>
        <taxon>Brassiceae</taxon>
        <taxon>Brassica</taxon>
    </lineage>
</organism>
<sequence length="124" mass="14030">EFEKTTQTSTAMCKKISEYRQTTLPDHHLRNTALSSSHTSNIDSGSDPLPSSKPLTYLSRFILSTFTTLPSYDYLLWAETDSVSRNAANIPLLVKRVRECVEGIHKLDSLNTRRTIHPNPRITP</sequence>
<protein>
    <submittedName>
        <fullName evidence="2">Uncharacterized protein</fullName>
    </submittedName>
</protein>
<dbReference type="EMBL" id="LR031875">
    <property type="protein sequence ID" value="VDD27656.1"/>
    <property type="molecule type" value="Genomic_DNA"/>
</dbReference>